<dbReference type="SMART" id="SM01093">
    <property type="entry name" value="CP12"/>
    <property type="match status" value="1"/>
</dbReference>
<evidence type="ECO:0000259" key="2">
    <source>
        <dbReference type="SMART" id="SM01093"/>
    </source>
</evidence>
<organism evidence="3 4">
    <name type="scientific">Cyanophage S-RIM12 isolate RW_06_0310</name>
    <dbReference type="NCBI Taxonomy" id="2790659"/>
    <lineage>
        <taxon>Viruses</taxon>
        <taxon>Duplodnaviria</taxon>
        <taxon>Heunggongvirae</taxon>
        <taxon>Uroviricota</taxon>
        <taxon>Caudoviricetes</taxon>
        <taxon>Pantevenvirales</taxon>
        <taxon>Kyanoviridae</taxon>
        <taxon>Brizovirus</taxon>
        <taxon>Brizovirus rhodeisland06</taxon>
    </lineage>
</organism>
<dbReference type="Pfam" id="PF02672">
    <property type="entry name" value="CP12"/>
    <property type="match status" value="1"/>
</dbReference>
<reference evidence="3 4" key="1">
    <citation type="journal article" date="2016" name="Environ. Microbiol.">
        <title>Genomic diversification of marine cyanophages into stable ecotypes.</title>
        <authorList>
            <person name="Marston M.F."/>
            <person name="Martiny J.B."/>
        </authorList>
    </citation>
    <scope>NUCLEOTIDE SEQUENCE [LARGE SCALE GENOMIC DNA]</scope>
    <source>
        <strain evidence="3">RW_06_0310</strain>
    </source>
</reference>
<feature type="region of interest" description="Disordered" evidence="1">
    <location>
        <begin position="1"/>
        <end position="25"/>
    </location>
</feature>
<accession>A0A1D7SRQ7</accession>
<feature type="compositionally biased region" description="Basic and acidic residues" evidence="1">
    <location>
        <begin position="1"/>
        <end position="15"/>
    </location>
</feature>
<protein>
    <recommendedName>
        <fullName evidence="2">CP12 domain-containing protein</fullName>
    </recommendedName>
</protein>
<gene>
    <name evidence="3" type="ORF">RW060310_015</name>
</gene>
<proteinExistence type="predicted"/>
<evidence type="ECO:0000256" key="1">
    <source>
        <dbReference type="SAM" id="MobiDB-lite"/>
    </source>
</evidence>
<sequence length="75" mass="8778">MESIEKHIAVDKEILDSPSTSPQQRRHIEGELHELEDYVEHHKKEIEEGDHHDPTPLELYCDSNPSEPECLVYED</sequence>
<feature type="compositionally biased region" description="Basic and acidic residues" evidence="1">
    <location>
        <begin position="44"/>
        <end position="55"/>
    </location>
</feature>
<keyword evidence="4" id="KW-1185">Reference proteome</keyword>
<dbReference type="InterPro" id="IPR003823">
    <property type="entry name" value="CP12_dom"/>
</dbReference>
<feature type="region of interest" description="Disordered" evidence="1">
    <location>
        <begin position="44"/>
        <end position="75"/>
    </location>
</feature>
<evidence type="ECO:0000313" key="4">
    <source>
        <dbReference type="Proteomes" id="UP000221345"/>
    </source>
</evidence>
<feature type="domain" description="CP12" evidence="2">
    <location>
        <begin position="4"/>
        <end position="75"/>
    </location>
</feature>
<evidence type="ECO:0000313" key="3">
    <source>
        <dbReference type="EMBL" id="AOO16361.1"/>
    </source>
</evidence>
<dbReference type="Proteomes" id="UP000221345">
    <property type="component" value="Segment"/>
</dbReference>
<name>A0A1D7SRQ7_9CAUD</name>
<dbReference type="EMBL" id="KX349313">
    <property type="protein sequence ID" value="AOO16361.1"/>
    <property type="molecule type" value="Genomic_DNA"/>
</dbReference>